<dbReference type="OrthoDB" id="10493420at2759"/>
<evidence type="ECO:0000313" key="2">
    <source>
        <dbReference type="EMBL" id="GMH66496.1"/>
    </source>
</evidence>
<evidence type="ECO:0000313" key="3">
    <source>
        <dbReference type="Proteomes" id="UP001165082"/>
    </source>
</evidence>
<feature type="region of interest" description="Disordered" evidence="1">
    <location>
        <begin position="149"/>
        <end position="186"/>
    </location>
</feature>
<accession>A0A9W7A9A7</accession>
<feature type="compositionally biased region" description="Basic and acidic residues" evidence="1">
    <location>
        <begin position="172"/>
        <end position="186"/>
    </location>
</feature>
<dbReference type="EMBL" id="BRXZ01004003">
    <property type="protein sequence ID" value="GMH66496.1"/>
    <property type="molecule type" value="Genomic_DNA"/>
</dbReference>
<organism evidence="2 3">
    <name type="scientific">Triparma retinervis</name>
    <dbReference type="NCBI Taxonomy" id="2557542"/>
    <lineage>
        <taxon>Eukaryota</taxon>
        <taxon>Sar</taxon>
        <taxon>Stramenopiles</taxon>
        <taxon>Ochrophyta</taxon>
        <taxon>Bolidophyceae</taxon>
        <taxon>Parmales</taxon>
        <taxon>Triparmaceae</taxon>
        <taxon>Triparma</taxon>
    </lineage>
</organism>
<reference evidence="2" key="1">
    <citation type="submission" date="2022-07" db="EMBL/GenBank/DDBJ databases">
        <title>Genome analysis of Parmales, a sister group of diatoms, reveals the evolutionary specialization of diatoms from phago-mixotrophs to photoautotrophs.</title>
        <authorList>
            <person name="Ban H."/>
            <person name="Sato S."/>
            <person name="Yoshikawa S."/>
            <person name="Kazumasa Y."/>
            <person name="Nakamura Y."/>
            <person name="Ichinomiya M."/>
            <person name="Saitoh K."/>
            <person name="Sato N."/>
            <person name="Blanc-Mathieu R."/>
            <person name="Endo H."/>
            <person name="Kuwata A."/>
            <person name="Ogata H."/>
        </authorList>
    </citation>
    <scope>NUCLEOTIDE SEQUENCE</scope>
</reference>
<feature type="region of interest" description="Disordered" evidence="1">
    <location>
        <begin position="464"/>
        <end position="498"/>
    </location>
</feature>
<proteinExistence type="predicted"/>
<feature type="region of interest" description="Disordered" evidence="1">
    <location>
        <begin position="380"/>
        <end position="443"/>
    </location>
</feature>
<name>A0A9W7A9A7_9STRA</name>
<protein>
    <submittedName>
        <fullName evidence="2">Uncharacterized protein</fullName>
    </submittedName>
</protein>
<gene>
    <name evidence="2" type="ORF">TrRE_jg7036</name>
</gene>
<feature type="compositionally biased region" description="Acidic residues" evidence="1">
    <location>
        <begin position="425"/>
        <end position="443"/>
    </location>
</feature>
<sequence>MDVNVNGGEESTHVTPIPEIKRVKSEIGIAILPPTVSYPQLSSTLANLEREVRKRGSSGYDKMTVGGFHVTIGENEENQGKKGGGGGIVIKKRMLSSGGKGGGTTKLVEWKLPGGGRVTGGVKRSIYRSNKPIDVTNATAEEMKSLNAILKNKNQQRKRKKEEEEEEEEEGGAGKESRGGTPKGVRDPLLEAPLLFIDRCVPDNMTVLFSKFLREGEGGETIVDFYKRREAKRQEGKGGDKTATTTTATVTATKEEPFSVGVRVGMGTDEGHVRRGVVAAKHSLENVFVVFDDDDGKRKRKIRKKLLSIIEVVEDGEEEDASIATSKSSGVPSMSSFSPAPAAANLPRPSDAAFWCDVGPVSASRLSSALKKKRKAAAELEKSTRKVTRASIVREARGGGGEKGVDTNKRESKRKRLAAAAAAKEEEEEEEEEEAGLSDDDENFVGYFGKDAKLQEKEKIVSFAPTPRIGSTKRVRMPTLPKGGVASKRTRRMKQKQHDLELELELDFEHEVELAEHQVHQESTPRRKLGIAFTEAVLGEGVPSPLMSPQDSNGPKKRNKARYGRTSCRRLDSNTLAQHTKLMEEKEAAITSRVDDIPPPTPLGLEIQIEREWEETGNNISGRERDEEEGGESMVSQDDNERPVPQARVEDAQARVEDLEREMPGVPQARAEDGHGGMPDVILDVTEIGDMQNARDLLDLASRRAKEVRGEWGLEGGGENDSQDEVKKTMDVILRKFGAD</sequence>
<feature type="compositionally biased region" description="Basic and acidic residues" evidence="1">
    <location>
        <begin position="648"/>
        <end position="662"/>
    </location>
</feature>
<feature type="region of interest" description="Disordered" evidence="1">
    <location>
        <begin position="540"/>
        <end position="566"/>
    </location>
</feature>
<dbReference type="Proteomes" id="UP001165082">
    <property type="component" value="Unassembled WGS sequence"/>
</dbReference>
<keyword evidence="3" id="KW-1185">Reference proteome</keyword>
<feature type="region of interest" description="Disordered" evidence="1">
    <location>
        <begin position="613"/>
        <end position="662"/>
    </location>
</feature>
<comment type="caution">
    <text evidence="2">The sequence shown here is derived from an EMBL/GenBank/DDBJ whole genome shotgun (WGS) entry which is preliminary data.</text>
</comment>
<evidence type="ECO:0000256" key="1">
    <source>
        <dbReference type="SAM" id="MobiDB-lite"/>
    </source>
</evidence>
<dbReference type="AlphaFoldDB" id="A0A9W7A9A7"/>